<comment type="catalytic activity">
    <reaction evidence="3">
        <text>alpha-D-glucosamine 6-phosphate + H2O = beta-D-fructose 6-phosphate + NH4(+)</text>
        <dbReference type="Rhea" id="RHEA:12172"/>
        <dbReference type="ChEBI" id="CHEBI:15377"/>
        <dbReference type="ChEBI" id="CHEBI:28938"/>
        <dbReference type="ChEBI" id="CHEBI:57634"/>
        <dbReference type="ChEBI" id="CHEBI:75989"/>
        <dbReference type="EC" id="3.5.99.6"/>
    </reaction>
</comment>
<dbReference type="InterPro" id="IPR037171">
    <property type="entry name" value="NagB/RpiA_transferase-like"/>
</dbReference>
<dbReference type="GO" id="GO:0042802">
    <property type="term" value="F:identical protein binding"/>
    <property type="evidence" value="ECO:0007669"/>
    <property type="project" value="TreeGrafter"/>
</dbReference>
<protein>
    <recommendedName>
        <fullName evidence="3">Glucosamine-6-phosphate deaminase</fullName>
        <ecNumber evidence="3">3.5.99.6</ecNumber>
    </recommendedName>
    <alternativeName>
        <fullName evidence="3">GlcN6P deaminase</fullName>
        <shortName evidence="3">GNPDA</shortName>
    </alternativeName>
    <alternativeName>
        <fullName evidence="3">Glucosamine-6-phosphate isomerase</fullName>
    </alternativeName>
</protein>
<dbReference type="InterPro" id="IPR004547">
    <property type="entry name" value="Glucosamine6P_isomerase"/>
</dbReference>
<feature type="active site" description="Proton acceptor; for enolization step" evidence="3">
    <location>
        <position position="65"/>
    </location>
</feature>
<keyword evidence="2 3" id="KW-0119">Carbohydrate metabolism</keyword>
<evidence type="ECO:0000313" key="6">
    <source>
        <dbReference type="Proteomes" id="UP000425178"/>
    </source>
</evidence>
<keyword evidence="1 3" id="KW-0378">Hydrolase</keyword>
<feature type="active site" description="For ring-opening step" evidence="3">
    <location>
        <position position="134"/>
    </location>
</feature>
<dbReference type="GO" id="GO:0005975">
    <property type="term" value="P:carbohydrate metabolic process"/>
    <property type="evidence" value="ECO:0007669"/>
    <property type="project" value="InterPro"/>
</dbReference>
<evidence type="ECO:0000259" key="4">
    <source>
        <dbReference type="Pfam" id="PF01182"/>
    </source>
</evidence>
<feature type="active site" description="Proton acceptor; for ring-opening step" evidence="3">
    <location>
        <position position="136"/>
    </location>
</feature>
<sequence>MHIIIRPTADEVAIAAADILIDHVRRGATLGLATGSTPVATYKQLIRRHRAGEISFADSRAFLLDEYIGLPPEHEQSYHHTIRHEFTDHIDIDEAGVASPDGMAADPYAAAAAYEQAIIDAGGIDVQLLGVGTNGHIGFNEPGTALTMPTHVDTLHPQTISDNARFFDSAADVPIHVLTQGLGTIQRAGHLVLLATGEHKAEAVASLAEGPLTAMCPASVLQLHANATVIIDEDAAGGLRNLEYYRFVEANLLKR</sequence>
<keyword evidence="6" id="KW-1185">Reference proteome</keyword>
<reference evidence="5 6" key="1">
    <citation type="journal article" date="2021" name="Int. J. Syst. Evol. Microbiol.">
        <title>Classification of three corynebacterial strains isolated from a small paddock in North Rhine-Westphalia: proposal of &lt;i&gt;Corynebacterium kalinowskii&lt;/i&gt; sp. nov., &lt;i&gt;Corynebacterium comes&lt;/i&gt; sp. nov. and &lt;i&gt;Corynebacterium occultum&lt;/i&gt; sp. nov.</title>
        <authorList>
            <person name="Schaffert L."/>
            <person name="Ruwe M."/>
            <person name="Milse J."/>
            <person name="Hanuschka K."/>
            <person name="Ortseifen V."/>
            <person name="Droste J."/>
            <person name="Brandt D."/>
            <person name="Schl L."/>
            <person name="Kutter Y."/>
            <person name="Vinke S."/>
            <person name="Vieh P."/>
            <person name="Jacob L."/>
            <person name="L N.C."/>
            <person name="Schulte-Berndt E."/>
            <person name="Hain C."/>
            <person name="Linder M."/>
            <person name="Schmidt P."/>
            <person name="Wollenschl L."/>
            <person name="Luttermann T."/>
            <person name="Thieme E."/>
            <person name="Hassa J."/>
            <person name="Haak M."/>
            <person name="Wittchen M."/>
            <person name="Mentz A."/>
            <person name="Persicke M."/>
            <person name="Busche T."/>
            <person name="R C."/>
        </authorList>
    </citation>
    <scope>NUCLEOTIDE SEQUENCE [LARGE SCALE GENOMIC DNA]</scope>
    <source>
        <strain evidence="5 6">2019</strain>
    </source>
</reference>
<comment type="caution">
    <text evidence="3">Lacks conserved residue(s) required for the propagation of feature annotation.</text>
</comment>
<proteinExistence type="inferred from homology"/>
<feature type="active site" description="For ring-opening step" evidence="3">
    <location>
        <position position="141"/>
    </location>
</feature>
<dbReference type="Gene3D" id="3.40.50.1360">
    <property type="match status" value="1"/>
</dbReference>
<gene>
    <name evidence="3 5" type="primary">nagB</name>
    <name evidence="5" type="ORF">CETAM_11485</name>
</gene>
<dbReference type="Pfam" id="PF01182">
    <property type="entry name" value="Glucosamine_iso"/>
    <property type="match status" value="1"/>
</dbReference>
<dbReference type="PANTHER" id="PTHR11280:SF5">
    <property type="entry name" value="GLUCOSAMINE-6-PHOSPHATE ISOMERASE"/>
    <property type="match status" value="1"/>
</dbReference>
<dbReference type="HAMAP" id="MF_01241">
    <property type="entry name" value="GlcN6P_deamin"/>
    <property type="match status" value="1"/>
</dbReference>
<dbReference type="Proteomes" id="UP000425178">
    <property type="component" value="Chromosome"/>
</dbReference>
<dbReference type="GO" id="GO:0019262">
    <property type="term" value="P:N-acetylneuraminate catabolic process"/>
    <property type="evidence" value="ECO:0007669"/>
    <property type="project" value="UniProtKB-UniRule"/>
</dbReference>
<dbReference type="InterPro" id="IPR006148">
    <property type="entry name" value="Glc/Gal-6P_isomerase"/>
</dbReference>
<dbReference type="NCBIfam" id="TIGR00502">
    <property type="entry name" value="nagB"/>
    <property type="match status" value="1"/>
</dbReference>
<evidence type="ECO:0000256" key="1">
    <source>
        <dbReference type="ARBA" id="ARBA00022801"/>
    </source>
</evidence>
<name>A0A6B8VR40_9CORY</name>
<evidence type="ECO:0000256" key="3">
    <source>
        <dbReference type="HAMAP-Rule" id="MF_01241"/>
    </source>
</evidence>
<dbReference type="PROSITE" id="PS01161">
    <property type="entry name" value="GLC_GALNAC_ISOMERASE"/>
    <property type="match status" value="1"/>
</dbReference>
<organism evidence="5 6">
    <name type="scientific">Corynebacterium comes</name>
    <dbReference type="NCBI Taxonomy" id="2675218"/>
    <lineage>
        <taxon>Bacteria</taxon>
        <taxon>Bacillati</taxon>
        <taxon>Actinomycetota</taxon>
        <taxon>Actinomycetes</taxon>
        <taxon>Mycobacteriales</taxon>
        <taxon>Corynebacteriaceae</taxon>
        <taxon>Corynebacterium</taxon>
    </lineage>
</organism>
<dbReference type="KEGG" id="ccoe:CETAM_11485"/>
<dbReference type="RefSeq" id="WP_156228960.1">
    <property type="nucleotide sequence ID" value="NZ_CP046453.1"/>
</dbReference>
<accession>A0A6B8VR40</accession>
<comment type="function">
    <text evidence="3">Catalyzes the reversible isomerization-deamination of glucosamine 6-phosphate (GlcN6P) to form fructose 6-phosphate (Fru6P) and ammonium ion.</text>
</comment>
<feature type="domain" description="Glucosamine/galactosamine-6-phosphate isomerase" evidence="4">
    <location>
        <begin position="14"/>
        <end position="228"/>
    </location>
</feature>
<dbReference type="EMBL" id="CP046453">
    <property type="protein sequence ID" value="QGU05529.1"/>
    <property type="molecule type" value="Genomic_DNA"/>
</dbReference>
<dbReference type="AlphaFoldDB" id="A0A6B8VR40"/>
<dbReference type="GO" id="GO:0005737">
    <property type="term" value="C:cytoplasm"/>
    <property type="evidence" value="ECO:0007669"/>
    <property type="project" value="TreeGrafter"/>
</dbReference>
<dbReference type="EC" id="3.5.99.6" evidence="3"/>
<dbReference type="SUPFAM" id="SSF100950">
    <property type="entry name" value="NagB/RpiA/CoA transferase-like"/>
    <property type="match status" value="1"/>
</dbReference>
<dbReference type="CDD" id="cd01399">
    <property type="entry name" value="GlcN6P_deaminase"/>
    <property type="match status" value="1"/>
</dbReference>
<dbReference type="PANTHER" id="PTHR11280">
    <property type="entry name" value="GLUCOSAMINE-6-PHOSPHATE ISOMERASE"/>
    <property type="match status" value="1"/>
</dbReference>
<dbReference type="GO" id="GO:0006046">
    <property type="term" value="P:N-acetylglucosamine catabolic process"/>
    <property type="evidence" value="ECO:0007669"/>
    <property type="project" value="UniProtKB-UniRule"/>
</dbReference>
<dbReference type="UniPathway" id="UPA00629">
    <property type="reaction ID" value="UER00684"/>
</dbReference>
<dbReference type="GO" id="GO:0006043">
    <property type="term" value="P:glucosamine catabolic process"/>
    <property type="evidence" value="ECO:0007669"/>
    <property type="project" value="TreeGrafter"/>
</dbReference>
<comment type="similarity">
    <text evidence="3">Belongs to the glucosamine/galactosamine-6-phosphate isomerase family. NagB subfamily.</text>
</comment>
<evidence type="ECO:0000256" key="2">
    <source>
        <dbReference type="ARBA" id="ARBA00023277"/>
    </source>
</evidence>
<evidence type="ECO:0000313" key="5">
    <source>
        <dbReference type="EMBL" id="QGU05529.1"/>
    </source>
</evidence>
<dbReference type="InterPro" id="IPR018321">
    <property type="entry name" value="Glucosamine6P_isomerase_CS"/>
</dbReference>
<comment type="pathway">
    <text evidence="3">Amino-sugar metabolism; N-acetylneuraminate degradation; D-fructose 6-phosphate from N-acetylneuraminate: step 5/5.</text>
</comment>
<dbReference type="GO" id="GO:0004342">
    <property type="term" value="F:glucosamine-6-phosphate deaminase activity"/>
    <property type="evidence" value="ECO:0007669"/>
    <property type="project" value="UniProtKB-UniRule"/>
</dbReference>